<dbReference type="PROSITE" id="PS00061">
    <property type="entry name" value="ADH_SHORT"/>
    <property type="match status" value="1"/>
</dbReference>
<dbReference type="InterPro" id="IPR020904">
    <property type="entry name" value="Sc_DH/Rdtase_CS"/>
</dbReference>
<dbReference type="GO" id="GO:0016491">
    <property type="term" value="F:oxidoreductase activity"/>
    <property type="evidence" value="ECO:0007669"/>
    <property type="project" value="UniProtKB-KW"/>
</dbReference>
<organism evidence="4 5">
    <name type="scientific">Halobacillus aidingensis</name>
    <dbReference type="NCBI Taxonomy" id="240303"/>
    <lineage>
        <taxon>Bacteria</taxon>
        <taxon>Bacillati</taxon>
        <taxon>Bacillota</taxon>
        <taxon>Bacilli</taxon>
        <taxon>Bacillales</taxon>
        <taxon>Bacillaceae</taxon>
        <taxon>Halobacillus</taxon>
    </lineage>
</organism>
<dbReference type="Gene3D" id="3.40.50.720">
    <property type="entry name" value="NAD(P)-binding Rossmann-like Domain"/>
    <property type="match status" value="1"/>
</dbReference>
<dbReference type="NCBIfam" id="NF005372">
    <property type="entry name" value="PRK06914.1"/>
    <property type="match status" value="1"/>
</dbReference>
<evidence type="ECO:0000256" key="3">
    <source>
        <dbReference type="RuleBase" id="RU000363"/>
    </source>
</evidence>
<evidence type="ECO:0000256" key="2">
    <source>
        <dbReference type="ARBA" id="ARBA00023002"/>
    </source>
</evidence>
<dbReference type="Proteomes" id="UP000198860">
    <property type="component" value="Unassembled WGS sequence"/>
</dbReference>
<dbReference type="OrthoDB" id="9775296at2"/>
<dbReference type="PANTHER" id="PTHR43976">
    <property type="entry name" value="SHORT CHAIN DEHYDROGENASE"/>
    <property type="match status" value="1"/>
</dbReference>
<dbReference type="InterPro" id="IPR002347">
    <property type="entry name" value="SDR_fam"/>
</dbReference>
<dbReference type="Pfam" id="PF00106">
    <property type="entry name" value="adh_short"/>
    <property type="match status" value="1"/>
</dbReference>
<reference evidence="5" key="1">
    <citation type="submission" date="2016-10" db="EMBL/GenBank/DDBJ databases">
        <authorList>
            <person name="Varghese N."/>
            <person name="Submissions S."/>
        </authorList>
    </citation>
    <scope>NUCLEOTIDE SEQUENCE [LARGE SCALE GENOMIC DNA]</scope>
    <source>
        <strain evidence="5">CGMCC 1.3703</strain>
    </source>
</reference>
<dbReference type="PRINTS" id="PR00080">
    <property type="entry name" value="SDRFAMILY"/>
</dbReference>
<comment type="similarity">
    <text evidence="1 3">Belongs to the short-chain dehydrogenases/reductases (SDR) family.</text>
</comment>
<dbReference type="STRING" id="240303.SAMN05421677_102287"/>
<dbReference type="AlphaFoldDB" id="A0A1H0GDI6"/>
<dbReference type="RefSeq" id="WP_089651054.1">
    <property type="nucleotide sequence ID" value="NZ_FNIZ01000002.1"/>
</dbReference>
<keyword evidence="2" id="KW-0560">Oxidoreductase</keyword>
<evidence type="ECO:0000313" key="5">
    <source>
        <dbReference type="Proteomes" id="UP000198860"/>
    </source>
</evidence>
<accession>A0A1H0GDI6</accession>
<dbReference type="SUPFAM" id="SSF51735">
    <property type="entry name" value="NAD(P)-binding Rossmann-fold domains"/>
    <property type="match status" value="1"/>
</dbReference>
<keyword evidence="5" id="KW-1185">Reference proteome</keyword>
<protein>
    <submittedName>
        <fullName evidence="4">Short-chain dehydrogenase</fullName>
    </submittedName>
</protein>
<dbReference type="InterPro" id="IPR051911">
    <property type="entry name" value="SDR_oxidoreductase"/>
</dbReference>
<dbReference type="PANTHER" id="PTHR43976:SF16">
    <property type="entry name" value="SHORT-CHAIN DEHYDROGENASE_REDUCTASE FAMILY PROTEIN"/>
    <property type="match status" value="1"/>
</dbReference>
<dbReference type="EMBL" id="FNIZ01000002">
    <property type="protein sequence ID" value="SDO04819.1"/>
    <property type="molecule type" value="Genomic_DNA"/>
</dbReference>
<sequence length="300" mass="32996">MKQTVLITGASSGFGFHTAVKCAQKGFRVIATMRNVEKASAYETLDEEVQKRIEVWPLDVTDAQSLERFSEKVNTLERLDVLVNNAGYAVGGFLEQVPLETYRKQFDTNVFGVIAVTKAVLPLMRKQGRGKILNVSSVSGLIGFPGLSAYVSSKHALEGLSESLRFEVKPFGIDVALIEPGSYQTNIWSTGLEMPEAVQDPESPYAEYIKGLWSALNKETHGNPQDVSDLMTGLMEKESLGKLRYPIGAGVRANVWFKRLLPWKWLEKTVLQKILGKEKAKGVGLNGKSDAWSGGDALRG</sequence>
<dbReference type="PRINTS" id="PR00081">
    <property type="entry name" value="GDHRDH"/>
</dbReference>
<dbReference type="InterPro" id="IPR036291">
    <property type="entry name" value="NAD(P)-bd_dom_sf"/>
</dbReference>
<name>A0A1H0GDI6_HALAD</name>
<dbReference type="CDD" id="cd05374">
    <property type="entry name" value="17beta-HSD-like_SDR_c"/>
    <property type="match status" value="1"/>
</dbReference>
<evidence type="ECO:0000256" key="1">
    <source>
        <dbReference type="ARBA" id="ARBA00006484"/>
    </source>
</evidence>
<evidence type="ECO:0000313" key="4">
    <source>
        <dbReference type="EMBL" id="SDO04819.1"/>
    </source>
</evidence>
<proteinExistence type="inferred from homology"/>
<gene>
    <name evidence="4" type="ORF">SAMN05421677_102287</name>
</gene>